<feature type="transmembrane region" description="Helical" evidence="7">
    <location>
        <begin position="178"/>
        <end position="196"/>
    </location>
</feature>
<dbReference type="Pfam" id="PF02133">
    <property type="entry name" value="Transp_cyt_pur"/>
    <property type="match status" value="1"/>
</dbReference>
<evidence type="ECO:0000256" key="7">
    <source>
        <dbReference type="SAM" id="Phobius"/>
    </source>
</evidence>
<feature type="transmembrane region" description="Helical" evidence="7">
    <location>
        <begin position="117"/>
        <end position="139"/>
    </location>
</feature>
<feature type="transmembrane region" description="Helical" evidence="7">
    <location>
        <begin position="86"/>
        <end position="111"/>
    </location>
</feature>
<evidence type="ECO:0000256" key="4">
    <source>
        <dbReference type="ARBA" id="ARBA00022989"/>
    </source>
</evidence>
<feature type="compositionally biased region" description="Low complexity" evidence="6">
    <location>
        <begin position="21"/>
        <end position="34"/>
    </location>
</feature>
<dbReference type="PANTHER" id="PTHR30618">
    <property type="entry name" value="NCS1 FAMILY PURINE/PYRIMIDINE TRANSPORTER"/>
    <property type="match status" value="1"/>
</dbReference>
<name>A0A6P8ATC0_PYRGI</name>
<accession>A0A6P8ATC0</accession>
<dbReference type="CDD" id="cd11482">
    <property type="entry name" value="SLC-NCS1sbd_NRT1-like"/>
    <property type="match status" value="1"/>
</dbReference>
<gene>
    <name evidence="9" type="ORF">PgNI_09218</name>
</gene>
<keyword evidence="4 7" id="KW-1133">Transmembrane helix</keyword>
<feature type="region of interest" description="Disordered" evidence="6">
    <location>
        <begin position="1"/>
        <end position="38"/>
    </location>
</feature>
<evidence type="ECO:0000256" key="1">
    <source>
        <dbReference type="ARBA" id="ARBA00004141"/>
    </source>
</evidence>
<feature type="transmembrane region" description="Helical" evidence="7">
    <location>
        <begin position="479"/>
        <end position="504"/>
    </location>
</feature>
<evidence type="ECO:0000313" key="8">
    <source>
        <dbReference type="Proteomes" id="UP000515153"/>
    </source>
</evidence>
<feature type="transmembrane region" description="Helical" evidence="7">
    <location>
        <begin position="151"/>
        <end position="172"/>
    </location>
</feature>
<dbReference type="RefSeq" id="XP_030978166.1">
    <property type="nucleotide sequence ID" value="XM_031129205.1"/>
</dbReference>
<feature type="transmembrane region" description="Helical" evidence="7">
    <location>
        <begin position="524"/>
        <end position="543"/>
    </location>
</feature>
<dbReference type="KEGG" id="pgri:PgNI_09218"/>
<evidence type="ECO:0000256" key="6">
    <source>
        <dbReference type="SAM" id="MobiDB-lite"/>
    </source>
</evidence>
<evidence type="ECO:0000256" key="2">
    <source>
        <dbReference type="ARBA" id="ARBA00008974"/>
    </source>
</evidence>
<organism evidence="8 9">
    <name type="scientific">Pyricularia grisea</name>
    <name type="common">Crabgrass-specific blast fungus</name>
    <name type="synonym">Magnaporthe grisea</name>
    <dbReference type="NCBI Taxonomy" id="148305"/>
    <lineage>
        <taxon>Eukaryota</taxon>
        <taxon>Fungi</taxon>
        <taxon>Dikarya</taxon>
        <taxon>Ascomycota</taxon>
        <taxon>Pezizomycotina</taxon>
        <taxon>Sordariomycetes</taxon>
        <taxon>Sordariomycetidae</taxon>
        <taxon>Magnaporthales</taxon>
        <taxon>Pyriculariaceae</taxon>
        <taxon>Pyricularia</taxon>
    </lineage>
</organism>
<dbReference type="AlphaFoldDB" id="A0A6P8ATC0"/>
<feature type="region of interest" description="Disordered" evidence="6">
    <location>
        <begin position="568"/>
        <end position="607"/>
    </location>
</feature>
<dbReference type="PANTHER" id="PTHR30618:SF15">
    <property type="entry name" value="NICOTINAMIDE RIBOSIDE TRANSPORTER 1-RELATED"/>
    <property type="match status" value="1"/>
</dbReference>
<dbReference type="InterPro" id="IPR001248">
    <property type="entry name" value="Pur-cyt_permease"/>
</dbReference>
<dbReference type="Gene3D" id="1.10.4160.10">
    <property type="entry name" value="Hydantoin permease"/>
    <property type="match status" value="1"/>
</dbReference>
<keyword evidence="5 7" id="KW-0472">Membrane</keyword>
<dbReference type="InterPro" id="IPR045225">
    <property type="entry name" value="Uracil/uridine/allantoin_perm"/>
</dbReference>
<reference evidence="9" key="3">
    <citation type="submission" date="2025-08" db="UniProtKB">
        <authorList>
            <consortium name="RefSeq"/>
        </authorList>
    </citation>
    <scope>IDENTIFICATION</scope>
    <source>
        <strain evidence="9">NI907</strain>
    </source>
</reference>
<evidence type="ECO:0000256" key="3">
    <source>
        <dbReference type="ARBA" id="ARBA00022692"/>
    </source>
</evidence>
<evidence type="ECO:0000256" key="5">
    <source>
        <dbReference type="ARBA" id="ARBA00023136"/>
    </source>
</evidence>
<dbReference type="GeneID" id="41964113"/>
<reference evidence="9" key="2">
    <citation type="submission" date="2019-10" db="EMBL/GenBank/DDBJ databases">
        <authorList>
            <consortium name="NCBI Genome Project"/>
        </authorList>
    </citation>
    <scope>NUCLEOTIDE SEQUENCE</scope>
    <source>
        <strain evidence="9">NI907</strain>
    </source>
</reference>
<keyword evidence="8" id="KW-1185">Reference proteome</keyword>
<evidence type="ECO:0000313" key="9">
    <source>
        <dbReference type="RefSeq" id="XP_030978166.1"/>
    </source>
</evidence>
<reference evidence="9" key="1">
    <citation type="journal article" date="2019" name="Mol. Biol. Evol.">
        <title>Blast fungal genomes show frequent chromosomal changes, gene gains and losses, and effector gene turnover.</title>
        <authorList>
            <person name="Gomez Luciano L.B."/>
            <person name="Jason Tsai I."/>
            <person name="Chuma I."/>
            <person name="Tosa Y."/>
            <person name="Chen Y.H."/>
            <person name="Li J.Y."/>
            <person name="Li M.Y."/>
            <person name="Jade Lu M.Y."/>
            <person name="Nakayashiki H."/>
            <person name="Li W.H."/>
        </authorList>
    </citation>
    <scope>NUCLEOTIDE SEQUENCE</scope>
    <source>
        <strain evidence="9">NI907</strain>
    </source>
</reference>
<feature type="transmembrane region" description="Helical" evidence="7">
    <location>
        <begin position="234"/>
        <end position="257"/>
    </location>
</feature>
<feature type="transmembrane region" description="Helical" evidence="7">
    <location>
        <begin position="317"/>
        <end position="342"/>
    </location>
</feature>
<dbReference type="GO" id="GO:0015205">
    <property type="term" value="F:nucleobase transmembrane transporter activity"/>
    <property type="evidence" value="ECO:0007669"/>
    <property type="project" value="TreeGrafter"/>
</dbReference>
<sequence length="607" mass="66310">MGDSSPSAAERQPLLGPLQPSFSASSSGSTIASSHPRPPSMLASLKRRLAVSDDSEVHHGFRTTHLINPDIAPMPPSRRIWGRPQYLAFFAIAQFTITAWAASAAILGLGLAVWEAVVALFVSQVFVVTVATATGWVGGEWHVGFTVFQRIIFGQLGSYIGIAIRVTLSVVWYASQAWLGGLCVTAMISSWSRDFLEMPNTFPENAHVATRDFVGFAVFQLISVPLMWFRPEVAIRPVAIANCVTFCVMLSITVWTCHTAGGVGPLIRAPSPPSPDRAWTWFYAITSGIGAISAGILNQADFTRFARRQGNQVPGLAFATFVPGTMVPLMGILTASASLVVWDGQPPFWNPLYIVIQWMVDDYTAGRRAAAFFCSLGLVCSQLAENIMGNGYAAGMDLAGLFPRYINIRRGCMICAALSWVVQPWLFYNTSSVFVATMASFSVFLAPLTGIMLTDYFLLRKQKIELSQLYTLEKDGSYFFTYGFNLRAILVWIFCFVPAVPGMVGRLNPNISIPDGLVKYNTGNYFFGFFSASLIYYVVVRLFPPKNLGFADPVDMYGTFTEEEARRKTIAPFEPADPNAGPAKLDEAADAPESSSRAAARAVYGEE</sequence>
<feature type="compositionally biased region" description="Low complexity" evidence="6">
    <location>
        <begin position="591"/>
        <end position="607"/>
    </location>
</feature>
<keyword evidence="3 7" id="KW-0812">Transmembrane</keyword>
<comment type="similarity">
    <text evidence="2">Belongs to the purine-cytosine permease (2.A.39) family.</text>
</comment>
<feature type="transmembrane region" description="Helical" evidence="7">
    <location>
        <begin position="278"/>
        <end position="297"/>
    </location>
</feature>
<evidence type="ECO:0008006" key="10">
    <source>
        <dbReference type="Google" id="ProtNLM"/>
    </source>
</evidence>
<comment type="subcellular location">
    <subcellularLocation>
        <location evidence="1">Membrane</location>
        <topology evidence="1">Multi-pass membrane protein</topology>
    </subcellularLocation>
</comment>
<feature type="transmembrane region" description="Helical" evidence="7">
    <location>
        <begin position="208"/>
        <end position="228"/>
    </location>
</feature>
<dbReference type="GO" id="GO:0005886">
    <property type="term" value="C:plasma membrane"/>
    <property type="evidence" value="ECO:0007669"/>
    <property type="project" value="TreeGrafter"/>
</dbReference>
<dbReference type="Proteomes" id="UP000515153">
    <property type="component" value="Unplaced"/>
</dbReference>
<protein>
    <recommendedName>
        <fullName evidence="10">Thiamine transporter</fullName>
    </recommendedName>
</protein>
<proteinExistence type="inferred from homology"/>
<feature type="transmembrane region" description="Helical" evidence="7">
    <location>
        <begin position="434"/>
        <end position="458"/>
    </location>
</feature>